<dbReference type="InterPro" id="IPR011701">
    <property type="entry name" value="MFS"/>
</dbReference>
<keyword evidence="4 6" id="KW-1133">Transmembrane helix</keyword>
<dbReference type="eggNOG" id="COG2223">
    <property type="taxonomic scope" value="Bacteria"/>
</dbReference>
<name>F8L6W8_SIMNZ</name>
<evidence type="ECO:0000256" key="4">
    <source>
        <dbReference type="ARBA" id="ARBA00022989"/>
    </source>
</evidence>
<keyword evidence="5 6" id="KW-0472">Membrane</keyword>
<feature type="transmembrane region" description="Helical" evidence="6">
    <location>
        <begin position="134"/>
        <end position="156"/>
    </location>
</feature>
<dbReference type="Gene3D" id="1.20.1250.20">
    <property type="entry name" value="MFS general substrate transporter like domains"/>
    <property type="match status" value="1"/>
</dbReference>
<evidence type="ECO:0000256" key="1">
    <source>
        <dbReference type="ARBA" id="ARBA00004141"/>
    </source>
</evidence>
<gene>
    <name evidence="8" type="ordered locus">SNE_A05960</name>
</gene>
<dbReference type="KEGG" id="sng:SNE_A05960"/>
<evidence type="ECO:0000256" key="6">
    <source>
        <dbReference type="SAM" id="Phobius"/>
    </source>
</evidence>
<feature type="transmembrane region" description="Helical" evidence="6">
    <location>
        <begin position="34"/>
        <end position="55"/>
    </location>
</feature>
<feature type="transmembrane region" description="Helical" evidence="6">
    <location>
        <begin position="189"/>
        <end position="209"/>
    </location>
</feature>
<keyword evidence="9" id="KW-1185">Reference proteome</keyword>
<reference key="1">
    <citation type="journal article" date="2011" name="Mol. Biol. Evol.">
        <title>Unity in variety -- the pan-genome of the Chlamydiae.</title>
        <authorList>
            <person name="Collingro A."/>
            <person name="Tischler P."/>
            <person name="Weinmaier T."/>
            <person name="Penz T."/>
            <person name="Heinz E."/>
            <person name="Brunham R.C."/>
            <person name="Read T.D."/>
            <person name="Bavoil P.M."/>
            <person name="Sachse K."/>
            <person name="Kahane S."/>
            <person name="Friedman M.G."/>
            <person name="Rattei T."/>
            <person name="Myers G.S.A."/>
            <person name="Horn M."/>
        </authorList>
    </citation>
    <scope>NUCLEOTIDE SEQUENCE</scope>
    <source>
        <strain>Z</strain>
    </source>
</reference>
<protein>
    <recommendedName>
        <fullName evidence="7">Major facilitator superfamily (MFS) profile domain-containing protein</fullName>
    </recommendedName>
</protein>
<dbReference type="PROSITE" id="PS50850">
    <property type="entry name" value="MFS"/>
    <property type="match status" value="1"/>
</dbReference>
<evidence type="ECO:0000313" key="8">
    <source>
        <dbReference type="EMBL" id="CCB88473.1"/>
    </source>
</evidence>
<feature type="transmembrane region" description="Helical" evidence="6">
    <location>
        <begin position="229"/>
        <end position="248"/>
    </location>
</feature>
<reference evidence="8 9" key="2">
    <citation type="journal article" date="2011" name="Mol. Biol. Evol.">
        <title>Unity in variety--the pan-genome of the Chlamydiae.</title>
        <authorList>
            <person name="Collingro A."/>
            <person name="Tischler P."/>
            <person name="Weinmaier T."/>
            <person name="Penz T."/>
            <person name="Heinz E."/>
            <person name="Brunham R.C."/>
            <person name="Read T.D."/>
            <person name="Bavoil P.M."/>
            <person name="Sachse K."/>
            <person name="Kahane S."/>
            <person name="Friedman M.G."/>
            <person name="Rattei T."/>
            <person name="Myers G.S."/>
            <person name="Horn M."/>
        </authorList>
    </citation>
    <scope>NUCLEOTIDE SEQUENCE [LARGE SCALE GENOMIC DNA]</scope>
    <source>
        <strain evidence="9">ATCC VR-1471 / Z</strain>
    </source>
</reference>
<accession>F8L6W8</accession>
<comment type="subcellular location">
    <subcellularLocation>
        <location evidence="1">Membrane</location>
        <topology evidence="1">Multi-pass membrane protein</topology>
    </subcellularLocation>
</comment>
<evidence type="ECO:0000256" key="5">
    <source>
        <dbReference type="ARBA" id="ARBA00023136"/>
    </source>
</evidence>
<dbReference type="OrthoDB" id="9807274at2"/>
<feature type="domain" description="Major facilitator superfamily (MFS) profile" evidence="7">
    <location>
        <begin position="1"/>
        <end position="338"/>
    </location>
</feature>
<feature type="transmembrane region" description="Helical" evidence="6">
    <location>
        <begin position="98"/>
        <end position="122"/>
    </location>
</feature>
<feature type="transmembrane region" description="Helical" evidence="6">
    <location>
        <begin position="314"/>
        <end position="333"/>
    </location>
</feature>
<dbReference type="GO" id="GO:0022857">
    <property type="term" value="F:transmembrane transporter activity"/>
    <property type="evidence" value="ECO:0007669"/>
    <property type="project" value="InterPro"/>
</dbReference>
<dbReference type="RefSeq" id="WP_013942940.1">
    <property type="nucleotide sequence ID" value="NC_015713.1"/>
</dbReference>
<dbReference type="AlphaFoldDB" id="F8L6W8"/>
<sequence>MIFSTQSLICLIILVFTIREELPRQEKQQIDWWGFLFLTIGTSTIVTAVTQGFIWGWTSPSTLLLLVLGSISIVLWIMTEMTQKNPIVNFAWFANKTFASCVSIAIIATSCGIVLLFLLPLYLHNVLKFNFVQVGLYLFAMTLPAAIFAPLGGILTDKGGHRLPIYIGAVTMIVSIFLFTYFSMETPPWFFLLAFILFGTSWGLTMGPVKAGVLSSLPHRMAGTGTGTLLSFEHLGAAIFLAVMGTIFRRSEYLFLRENLAQENIHLSHPDSLYIQSLISHPLKIKEELQHLGPKLKETIIPIFKGAFVHGFQSVSWILFAISIFGILLFAILKQRKT</sequence>
<dbReference type="InterPro" id="IPR036259">
    <property type="entry name" value="MFS_trans_sf"/>
</dbReference>
<keyword evidence="2" id="KW-0813">Transport</keyword>
<dbReference type="STRING" id="331113.SNE_A05960"/>
<proteinExistence type="predicted"/>
<feature type="transmembrane region" description="Helical" evidence="6">
    <location>
        <begin position="61"/>
        <end position="78"/>
    </location>
</feature>
<feature type="transmembrane region" description="Helical" evidence="6">
    <location>
        <begin position="163"/>
        <end position="183"/>
    </location>
</feature>
<dbReference type="EMBL" id="FR872582">
    <property type="protein sequence ID" value="CCB88473.1"/>
    <property type="molecule type" value="Genomic_DNA"/>
</dbReference>
<evidence type="ECO:0000259" key="7">
    <source>
        <dbReference type="PROSITE" id="PS50850"/>
    </source>
</evidence>
<dbReference type="SUPFAM" id="SSF103473">
    <property type="entry name" value="MFS general substrate transporter"/>
    <property type="match status" value="1"/>
</dbReference>
<dbReference type="PANTHER" id="PTHR42718:SF9">
    <property type="entry name" value="MAJOR FACILITATOR SUPERFAMILY MULTIDRUG TRANSPORTER MFSC"/>
    <property type="match status" value="1"/>
</dbReference>
<dbReference type="InterPro" id="IPR020846">
    <property type="entry name" value="MFS_dom"/>
</dbReference>
<keyword evidence="3 6" id="KW-0812">Transmembrane</keyword>
<dbReference type="Proteomes" id="UP000000496">
    <property type="component" value="Chromosome gsn.131"/>
</dbReference>
<evidence type="ECO:0000256" key="3">
    <source>
        <dbReference type="ARBA" id="ARBA00022692"/>
    </source>
</evidence>
<dbReference type="HOGENOM" id="CLU_821106_0_0_0"/>
<evidence type="ECO:0000313" key="9">
    <source>
        <dbReference type="Proteomes" id="UP000000496"/>
    </source>
</evidence>
<dbReference type="Pfam" id="PF07690">
    <property type="entry name" value="MFS_1"/>
    <property type="match status" value="1"/>
</dbReference>
<dbReference type="GO" id="GO:0016020">
    <property type="term" value="C:membrane"/>
    <property type="evidence" value="ECO:0007669"/>
    <property type="project" value="UniProtKB-SubCell"/>
</dbReference>
<evidence type="ECO:0000256" key="2">
    <source>
        <dbReference type="ARBA" id="ARBA00022448"/>
    </source>
</evidence>
<organism evidence="8 9">
    <name type="scientific">Simkania negevensis (strain ATCC VR-1471 / DSM 27360 / Z)</name>
    <dbReference type="NCBI Taxonomy" id="331113"/>
    <lineage>
        <taxon>Bacteria</taxon>
        <taxon>Pseudomonadati</taxon>
        <taxon>Chlamydiota</taxon>
        <taxon>Chlamydiia</taxon>
        <taxon>Parachlamydiales</taxon>
        <taxon>Simkaniaceae</taxon>
        <taxon>Simkania</taxon>
    </lineage>
</organism>
<dbReference type="PANTHER" id="PTHR42718">
    <property type="entry name" value="MAJOR FACILITATOR SUPERFAMILY MULTIDRUG TRANSPORTER MFSC"/>
    <property type="match status" value="1"/>
</dbReference>